<keyword evidence="2" id="KW-0472">Membrane</keyword>
<evidence type="ECO:0000256" key="1">
    <source>
        <dbReference type="SAM" id="MobiDB-lite"/>
    </source>
</evidence>
<accession>A0A2N3HVC8</accession>
<feature type="compositionally biased region" description="Polar residues" evidence="1">
    <location>
        <begin position="214"/>
        <end position="227"/>
    </location>
</feature>
<reference evidence="3 4" key="1">
    <citation type="journal article" date="2017" name="Front. Microbiol.">
        <title>Labilibaculum manganireducens gen. nov., sp. nov. and Labilibaculum filiforme sp. nov., Novel Bacteroidetes Isolated from Subsurface Sediments of the Baltic Sea.</title>
        <authorList>
            <person name="Vandieken V."/>
            <person name="Marshall I.P."/>
            <person name="Niemann H."/>
            <person name="Engelen B."/>
            <person name="Cypionka H."/>
        </authorList>
    </citation>
    <scope>NUCLEOTIDE SEQUENCE [LARGE SCALE GENOMIC DNA]</scope>
    <source>
        <strain evidence="3 4">59.16B</strain>
    </source>
</reference>
<feature type="transmembrane region" description="Helical" evidence="2">
    <location>
        <begin position="6"/>
        <end position="24"/>
    </location>
</feature>
<evidence type="ECO:0008006" key="5">
    <source>
        <dbReference type="Google" id="ProtNLM"/>
    </source>
</evidence>
<proteinExistence type="predicted"/>
<evidence type="ECO:0000313" key="3">
    <source>
        <dbReference type="EMBL" id="PKQ62014.1"/>
    </source>
</evidence>
<keyword evidence="4" id="KW-1185">Reference proteome</keyword>
<dbReference type="RefSeq" id="WP_101262042.1">
    <property type="nucleotide sequence ID" value="NZ_MVDD01000010.1"/>
</dbReference>
<comment type="caution">
    <text evidence="3">The sequence shown here is derived from an EMBL/GenBank/DDBJ whole genome shotgun (WGS) entry which is preliminary data.</text>
</comment>
<dbReference type="EMBL" id="MVDD01000010">
    <property type="protein sequence ID" value="PKQ62014.1"/>
    <property type="molecule type" value="Genomic_DNA"/>
</dbReference>
<dbReference type="Proteomes" id="UP000233535">
    <property type="component" value="Unassembled WGS sequence"/>
</dbReference>
<dbReference type="OrthoDB" id="1116096at2"/>
<name>A0A2N3HVC8_9BACT</name>
<keyword evidence="2" id="KW-0812">Transmembrane</keyword>
<organism evidence="3 4">
    <name type="scientific">Labilibaculum filiforme</name>
    <dbReference type="NCBI Taxonomy" id="1940526"/>
    <lineage>
        <taxon>Bacteria</taxon>
        <taxon>Pseudomonadati</taxon>
        <taxon>Bacteroidota</taxon>
        <taxon>Bacteroidia</taxon>
        <taxon>Marinilabiliales</taxon>
        <taxon>Marinifilaceae</taxon>
        <taxon>Labilibaculum</taxon>
    </lineage>
</organism>
<dbReference type="AlphaFoldDB" id="A0A2N3HVC8"/>
<sequence>MDQIFFIFILIVVATIFFLVFYFSKNAIIKRKLKKSELKKIATIKDGEIVRIVGNVEFIDPPLFAPLSKRKCSYYHVLIEQKVSSGKNSKWKTIIEEEVSNRFLIKDDSKFAFINDSKIRSYIVTDQSYSSGFFKDATDNLETYLKSKGYKSEGLLGINKTLRYKEGILEEGERIAVLGKAEWKDVAVLNLPKKYERILEITSSEEDPIYLSDDPTTAEANTANPHSSVKESSPKRRYRK</sequence>
<evidence type="ECO:0000313" key="4">
    <source>
        <dbReference type="Proteomes" id="UP000233535"/>
    </source>
</evidence>
<evidence type="ECO:0000256" key="2">
    <source>
        <dbReference type="SAM" id="Phobius"/>
    </source>
</evidence>
<protein>
    <recommendedName>
        <fullName evidence="5">RING-type E3 ubiquitin transferase</fullName>
    </recommendedName>
</protein>
<gene>
    <name evidence="3" type="ORF">BZG02_13825</name>
</gene>
<feature type="region of interest" description="Disordered" evidence="1">
    <location>
        <begin position="208"/>
        <end position="240"/>
    </location>
</feature>
<keyword evidence="2" id="KW-1133">Transmembrane helix</keyword>